<evidence type="ECO:0000256" key="2">
    <source>
        <dbReference type="ARBA" id="ARBA00004123"/>
    </source>
</evidence>
<protein>
    <recommendedName>
        <fullName evidence="26">DNA polymerase</fullName>
        <ecNumber evidence="26">2.7.7.7</ecNumber>
    </recommendedName>
</protein>
<dbReference type="GO" id="GO:0005737">
    <property type="term" value="C:cytoplasm"/>
    <property type="evidence" value="ECO:0007669"/>
    <property type="project" value="UniProtKB-SubCell"/>
</dbReference>
<dbReference type="InterPro" id="IPR027421">
    <property type="entry name" value="DNA_pol_lamdba_lyase_dom_sf"/>
</dbReference>
<evidence type="ECO:0000256" key="12">
    <source>
        <dbReference type="ARBA" id="ARBA00022763"/>
    </source>
</evidence>
<feature type="domain" description="DNA-directed DNA polymerase X" evidence="28">
    <location>
        <begin position="10"/>
        <end position="336"/>
    </location>
</feature>
<keyword evidence="19" id="KW-0456">Lyase</keyword>
<dbReference type="InterPro" id="IPR029398">
    <property type="entry name" value="PolB_thumb"/>
</dbReference>
<dbReference type="FunFam" id="1.10.150.110:FF:000002">
    <property type="entry name" value="DNA polymerase beta"/>
    <property type="match status" value="1"/>
</dbReference>
<evidence type="ECO:0000256" key="19">
    <source>
        <dbReference type="ARBA" id="ARBA00023239"/>
    </source>
</evidence>
<dbReference type="SUPFAM" id="SSF81585">
    <property type="entry name" value="PsbU/PolX domain-like"/>
    <property type="match status" value="1"/>
</dbReference>
<evidence type="ECO:0000256" key="22">
    <source>
        <dbReference type="ARBA" id="ARBA00044678"/>
    </source>
</evidence>
<dbReference type="GO" id="GO:0006284">
    <property type="term" value="P:base-excision repair"/>
    <property type="evidence" value="ECO:0007669"/>
    <property type="project" value="TreeGrafter"/>
</dbReference>
<evidence type="ECO:0000256" key="26">
    <source>
        <dbReference type="RuleBase" id="RU366014"/>
    </source>
</evidence>
<evidence type="ECO:0000259" key="28">
    <source>
        <dbReference type="SMART" id="SM00483"/>
    </source>
</evidence>
<evidence type="ECO:0000256" key="6">
    <source>
        <dbReference type="ARBA" id="ARBA00022490"/>
    </source>
</evidence>
<name>A0A6F9DPD7_9ASCI</name>
<dbReference type="EMBL" id="LR789137">
    <property type="protein sequence ID" value="CAB3264999.1"/>
    <property type="molecule type" value="mRNA"/>
</dbReference>
<comment type="similarity">
    <text evidence="4 26">Belongs to the DNA polymerase type-X family.</text>
</comment>
<dbReference type="Pfam" id="PF14792">
    <property type="entry name" value="DNA_pol_B_palm"/>
    <property type="match status" value="1"/>
</dbReference>
<dbReference type="PANTHER" id="PTHR11276:SF42">
    <property type="entry name" value="DNA POLYMERASE BETA"/>
    <property type="match status" value="1"/>
</dbReference>
<keyword evidence="20 26" id="KW-0539">Nucleus</keyword>
<dbReference type="SMART" id="SM00483">
    <property type="entry name" value="POLXc"/>
    <property type="match status" value="1"/>
</dbReference>
<dbReference type="InterPro" id="IPR028207">
    <property type="entry name" value="DNA_pol_B_palm_palm"/>
</dbReference>
<dbReference type="Pfam" id="PF14791">
    <property type="entry name" value="DNA_pol_B_thumb"/>
    <property type="match status" value="1"/>
</dbReference>
<evidence type="ECO:0000256" key="24">
    <source>
        <dbReference type="ARBA" id="ARBA00049244"/>
    </source>
</evidence>
<comment type="subcellular location">
    <subcellularLocation>
        <location evidence="3">Cytoplasm</location>
    </subcellularLocation>
    <subcellularLocation>
        <location evidence="2 26">Nucleus</location>
    </subcellularLocation>
</comment>
<dbReference type="GO" id="GO:0005634">
    <property type="term" value="C:nucleus"/>
    <property type="evidence" value="ECO:0007669"/>
    <property type="project" value="UniProtKB-SubCell"/>
</dbReference>
<evidence type="ECO:0000313" key="29">
    <source>
        <dbReference type="EMBL" id="CAB3264999.1"/>
    </source>
</evidence>
<dbReference type="PROSITE" id="PS00522">
    <property type="entry name" value="DNA_POLYMERASE_X"/>
    <property type="match status" value="1"/>
</dbReference>
<comment type="catalytic activity">
    <reaction evidence="21">
        <text>2'-deoxyribonucleotide-(2'-deoxyribose 5'-phosphate)-2'-deoxyribonucleotide-DNA = a 3'-end 2'-deoxyribonucleotide-(2,3-dehydro-2,3-deoxyribose 5'-phosphate)-DNA + a 5'-end 5'-phospho-2'-deoxyribonucleoside-DNA + H(+)</text>
        <dbReference type="Rhea" id="RHEA:66592"/>
        <dbReference type="Rhea" id="RHEA-COMP:13180"/>
        <dbReference type="Rhea" id="RHEA-COMP:16897"/>
        <dbReference type="Rhea" id="RHEA-COMP:17067"/>
        <dbReference type="ChEBI" id="CHEBI:15378"/>
        <dbReference type="ChEBI" id="CHEBI:136412"/>
        <dbReference type="ChEBI" id="CHEBI:157695"/>
        <dbReference type="ChEBI" id="CHEBI:167181"/>
        <dbReference type="EC" id="4.2.99.18"/>
    </reaction>
</comment>
<evidence type="ECO:0000256" key="15">
    <source>
        <dbReference type="ARBA" id="ARBA00022932"/>
    </source>
</evidence>
<keyword evidence="12 26" id="KW-0227">DNA damage</keyword>
<keyword evidence="14" id="KW-0832">Ubl conjugation</keyword>
<dbReference type="SUPFAM" id="SSF47802">
    <property type="entry name" value="DNA polymerase beta, N-terminal domain-like"/>
    <property type="match status" value="1"/>
</dbReference>
<dbReference type="FunFam" id="3.30.210.10:FF:000002">
    <property type="entry name" value="DNA polymerase"/>
    <property type="match status" value="1"/>
</dbReference>
<keyword evidence="8 26" id="KW-0808">Transferase</keyword>
<keyword evidence="9 26" id="KW-0548">Nucleotidyltransferase</keyword>
<dbReference type="InterPro" id="IPR002054">
    <property type="entry name" value="DNA-dir_DNA_pol_X"/>
</dbReference>
<keyword evidence="6" id="KW-0963">Cytoplasm</keyword>
<feature type="domain" description="Helix-hairpin-helix DNA-binding motif class 1" evidence="27">
    <location>
        <begin position="98"/>
        <end position="117"/>
    </location>
</feature>
<evidence type="ECO:0000256" key="1">
    <source>
        <dbReference type="ARBA" id="ARBA00001946"/>
    </source>
</evidence>
<dbReference type="PRINTS" id="PR00869">
    <property type="entry name" value="DNAPOLX"/>
</dbReference>
<dbReference type="FunFam" id="3.30.460.10:FF:000021">
    <property type="entry name" value="DNA polymerase beta"/>
    <property type="match status" value="1"/>
</dbReference>
<dbReference type="GO" id="GO:0046872">
    <property type="term" value="F:metal ion binding"/>
    <property type="evidence" value="ECO:0007669"/>
    <property type="project" value="UniProtKB-UniRule"/>
</dbReference>
<dbReference type="InterPro" id="IPR010996">
    <property type="entry name" value="HHH_MUS81"/>
</dbReference>
<dbReference type="GO" id="GO:0006303">
    <property type="term" value="P:double-strand break repair via nonhomologous end joining"/>
    <property type="evidence" value="ECO:0007669"/>
    <property type="project" value="TreeGrafter"/>
</dbReference>
<keyword evidence="18 26" id="KW-0234">DNA repair</keyword>
<dbReference type="GO" id="GO:0006260">
    <property type="term" value="P:DNA replication"/>
    <property type="evidence" value="ECO:0007669"/>
    <property type="project" value="UniProtKB-KW"/>
</dbReference>
<evidence type="ECO:0000256" key="16">
    <source>
        <dbReference type="ARBA" id="ARBA00023053"/>
    </source>
</evidence>
<evidence type="ECO:0000256" key="18">
    <source>
        <dbReference type="ARBA" id="ARBA00023204"/>
    </source>
</evidence>
<accession>A0A6F9DPD7</accession>
<dbReference type="PRINTS" id="PR00870">
    <property type="entry name" value="DNAPOLXBETA"/>
</dbReference>
<dbReference type="AlphaFoldDB" id="A0A6F9DPD7"/>
<evidence type="ECO:0000256" key="17">
    <source>
        <dbReference type="ARBA" id="ARBA00023125"/>
    </source>
</evidence>
<keyword evidence="10" id="KW-0235">DNA replication</keyword>
<dbReference type="Pfam" id="PF14716">
    <property type="entry name" value="HHH_8"/>
    <property type="match status" value="1"/>
</dbReference>
<keyword evidence="15 26" id="KW-0239">DNA-directed DNA polymerase</keyword>
<evidence type="ECO:0000256" key="13">
    <source>
        <dbReference type="ARBA" id="ARBA00022842"/>
    </source>
</evidence>
<dbReference type="Gene3D" id="3.30.460.10">
    <property type="entry name" value="Beta Polymerase, domain 2"/>
    <property type="match status" value="1"/>
</dbReference>
<dbReference type="GO" id="GO:0003677">
    <property type="term" value="F:DNA binding"/>
    <property type="evidence" value="ECO:0007669"/>
    <property type="project" value="UniProtKB-UniRule"/>
</dbReference>
<evidence type="ECO:0000256" key="9">
    <source>
        <dbReference type="ARBA" id="ARBA00022695"/>
    </source>
</evidence>
<dbReference type="SUPFAM" id="SSF81301">
    <property type="entry name" value="Nucleotidyltransferase"/>
    <property type="match status" value="1"/>
</dbReference>
<feature type="active site" description="Nucleophile; Schiff-base intermediate with DNA; for 5'-dRP lyase activity" evidence="25">
    <location>
        <position position="72"/>
    </location>
</feature>
<comment type="function">
    <text evidence="26">DNA polymerase that functions in several pathways of DNA repair. Involved in base excision repair (BER) responsible for repair of lesions that give rise to abasic (AP) sites in DNA. Also contributes to DNA double-strand break repair by non-homologous end joining and homologous recombination. Has both template-dependent and template-independent (terminal transferase) DNA polymerase activities. Has also a 5'-deoxyribose-5-phosphate lyase (dRP lyase) activity.</text>
</comment>
<dbReference type="InterPro" id="IPR043519">
    <property type="entry name" value="NT_sf"/>
</dbReference>
<organism evidence="29">
    <name type="scientific">Phallusia mammillata</name>
    <dbReference type="NCBI Taxonomy" id="59560"/>
    <lineage>
        <taxon>Eukaryota</taxon>
        <taxon>Metazoa</taxon>
        <taxon>Chordata</taxon>
        <taxon>Tunicata</taxon>
        <taxon>Ascidiacea</taxon>
        <taxon>Phlebobranchia</taxon>
        <taxon>Ascidiidae</taxon>
        <taxon>Phallusia</taxon>
    </lineage>
</organism>
<evidence type="ECO:0000256" key="23">
    <source>
        <dbReference type="ARBA" id="ARBA00045548"/>
    </source>
</evidence>
<dbReference type="InterPro" id="IPR019843">
    <property type="entry name" value="DNA_pol-X_BS"/>
</dbReference>
<dbReference type="EC" id="2.7.7.7" evidence="26"/>
<evidence type="ECO:0000256" key="5">
    <source>
        <dbReference type="ARBA" id="ARBA00022481"/>
    </source>
</evidence>
<keyword evidence="16" id="KW-0915">Sodium</keyword>
<dbReference type="FunFam" id="1.10.150.20:FF:000026">
    <property type="entry name" value="DNA polymerase beta"/>
    <property type="match status" value="1"/>
</dbReference>
<sequence length="337" mass="37730">MSKRKAPAANINSSICDFLIELADFEKNVNRAMHKSNAYRKAASVIGKHPTEIKTGAEAKKLEGVGVKIAAKIDEFLTTGTLQKLEKIRKDDTSQAISLFTRITGVGPVAAKKLFDSGYKTLEDLKNNISALNHHQVIGVKYFEDFEKRIPRDEMEMLESFVLSEISAIDKSFTPTVCGSYRRGAVSSGDIDVLLTHSSYSSKSKKSKVLLKSVVDHLQEVGFVIDTISLGDTKFMGVCKLKTDTKQDKLYETFRRIDIRLIPCDQYHCSLLYFTGSDMFNKRMRAYALEQGFTINEYSIRPQGSTGIAGEPIPVTCEKDIFDCIGMEYLEPKDRSE</sequence>
<comment type="function">
    <text evidence="23">Repair polymerase that plays a key role in base-excision repair. During this process, the damaged base is excised by specific DNA glycosylases, the DNA backbone is nicked at the abasic site by an apurinic/apyrimidic (AP) endonuclease, and POLB removes 5'-deoxyribose-phosphate from the preincised AP site acting as a 5'-deoxyribose-phosphate lyase (5'-dRP lyase); through its DNA polymerase activity, it adds one nucleotide to the 3' end of the arising single-nucleotide gap. Conducts 'gap-filling' DNA synthesis in a stepwise distributive fashion rather than in a processive fashion as for other DNA polymerases. It is also able to cleave sugar-phosphate bonds 3' to an intact AP site, acting as an AP lyase.</text>
</comment>
<dbReference type="Gene3D" id="1.10.150.20">
    <property type="entry name" value="5' to 3' exonuclease, C-terminal subdomain"/>
    <property type="match status" value="1"/>
</dbReference>
<dbReference type="Gene3D" id="3.30.210.10">
    <property type="entry name" value="DNA polymerase, thumb domain"/>
    <property type="match status" value="1"/>
</dbReference>
<dbReference type="SMART" id="SM00278">
    <property type="entry name" value="HhH1"/>
    <property type="match status" value="2"/>
</dbReference>
<evidence type="ECO:0000259" key="27">
    <source>
        <dbReference type="SMART" id="SM00278"/>
    </source>
</evidence>
<dbReference type="CDD" id="cd00141">
    <property type="entry name" value="NT_POLXc"/>
    <property type="match status" value="1"/>
</dbReference>
<evidence type="ECO:0000256" key="8">
    <source>
        <dbReference type="ARBA" id="ARBA00022679"/>
    </source>
</evidence>
<dbReference type="InterPro" id="IPR003583">
    <property type="entry name" value="Hlx-hairpin-Hlx_DNA-bd_motif"/>
</dbReference>
<keyword evidence="13" id="KW-0460">Magnesium</keyword>
<dbReference type="GO" id="GO:0003887">
    <property type="term" value="F:DNA-directed DNA polymerase activity"/>
    <property type="evidence" value="ECO:0007669"/>
    <property type="project" value="UniProtKB-UniRule"/>
</dbReference>
<reference evidence="29" key="1">
    <citation type="submission" date="2020-04" db="EMBL/GenBank/DDBJ databases">
        <authorList>
            <person name="Neveu A P."/>
        </authorList>
    </citation>
    <scope>NUCLEOTIDE SEQUENCE</scope>
    <source>
        <tissue evidence="29">Whole embryo</tissue>
    </source>
</reference>
<dbReference type="Gene3D" id="1.10.150.110">
    <property type="entry name" value="DNA polymerase beta, N-terminal domain-like"/>
    <property type="match status" value="1"/>
</dbReference>
<evidence type="ECO:0000256" key="11">
    <source>
        <dbReference type="ARBA" id="ARBA00022723"/>
    </source>
</evidence>
<dbReference type="Pfam" id="PF10391">
    <property type="entry name" value="DNA_pol_lambd_f"/>
    <property type="match status" value="1"/>
</dbReference>
<evidence type="ECO:0000256" key="21">
    <source>
        <dbReference type="ARBA" id="ARBA00044632"/>
    </source>
</evidence>
<evidence type="ECO:0000256" key="10">
    <source>
        <dbReference type="ARBA" id="ARBA00022705"/>
    </source>
</evidence>
<dbReference type="PANTHER" id="PTHR11276">
    <property type="entry name" value="DNA POLYMERASE TYPE-X FAMILY MEMBER"/>
    <property type="match status" value="1"/>
</dbReference>
<evidence type="ECO:0000256" key="14">
    <source>
        <dbReference type="ARBA" id="ARBA00022843"/>
    </source>
</evidence>
<keyword evidence="11" id="KW-0479">Metal-binding</keyword>
<evidence type="ECO:0000256" key="7">
    <source>
        <dbReference type="ARBA" id="ARBA00022634"/>
    </source>
</evidence>
<gene>
    <name evidence="29" type="primary">Polb</name>
</gene>
<dbReference type="InterPro" id="IPR022312">
    <property type="entry name" value="DNA_pol_X"/>
</dbReference>
<dbReference type="InterPro" id="IPR018944">
    <property type="entry name" value="DNA_pol_lambd_fingers_domain"/>
</dbReference>
<dbReference type="InterPro" id="IPR002008">
    <property type="entry name" value="DNA_pol_X_beta-like"/>
</dbReference>
<comment type="catalytic activity">
    <reaction evidence="22">
        <text>a 5'-end 2'-deoxyribose-2'-deoxyribonucleotide-DNA = (2E,4S)-4-hydroxypenten-2-al-5-phosphate + a 5'-end 5'-phospho-2'-deoxyribonucleoside-DNA + H(+)</text>
        <dbReference type="Rhea" id="RHEA:76255"/>
        <dbReference type="Rhea" id="RHEA-COMP:13180"/>
        <dbReference type="Rhea" id="RHEA-COMP:18657"/>
        <dbReference type="ChEBI" id="CHEBI:15378"/>
        <dbReference type="ChEBI" id="CHEBI:136412"/>
        <dbReference type="ChEBI" id="CHEBI:195194"/>
        <dbReference type="ChEBI" id="CHEBI:195195"/>
    </reaction>
</comment>
<feature type="domain" description="Helix-hairpin-helix DNA-binding motif class 1" evidence="27">
    <location>
        <begin position="57"/>
        <end position="76"/>
    </location>
</feature>
<comment type="catalytic activity">
    <reaction evidence="24 26">
        <text>DNA(n) + a 2'-deoxyribonucleoside 5'-triphosphate = DNA(n+1) + diphosphate</text>
        <dbReference type="Rhea" id="RHEA:22508"/>
        <dbReference type="Rhea" id="RHEA-COMP:17339"/>
        <dbReference type="Rhea" id="RHEA-COMP:17340"/>
        <dbReference type="ChEBI" id="CHEBI:33019"/>
        <dbReference type="ChEBI" id="CHEBI:61560"/>
        <dbReference type="ChEBI" id="CHEBI:173112"/>
        <dbReference type="EC" id="2.7.7.7"/>
    </reaction>
</comment>
<keyword evidence="17" id="KW-0238">DNA-binding</keyword>
<keyword evidence="7" id="KW-0237">DNA synthesis</keyword>
<evidence type="ECO:0000256" key="3">
    <source>
        <dbReference type="ARBA" id="ARBA00004496"/>
    </source>
</evidence>
<proteinExistence type="evidence at transcript level"/>
<keyword evidence="5" id="KW-0488">Methylation</keyword>
<evidence type="ECO:0000256" key="20">
    <source>
        <dbReference type="ARBA" id="ARBA00023242"/>
    </source>
</evidence>
<dbReference type="GO" id="GO:0140078">
    <property type="term" value="F:class I DNA-(apurinic or apyrimidinic site) endonuclease activity"/>
    <property type="evidence" value="ECO:0007669"/>
    <property type="project" value="UniProtKB-EC"/>
</dbReference>
<dbReference type="InterPro" id="IPR037160">
    <property type="entry name" value="DNA_Pol_thumb_sf"/>
</dbReference>
<evidence type="ECO:0000256" key="4">
    <source>
        <dbReference type="ARBA" id="ARBA00008323"/>
    </source>
</evidence>
<evidence type="ECO:0000256" key="25">
    <source>
        <dbReference type="PIRSR" id="PIRSR622312-50"/>
    </source>
</evidence>
<comment type="cofactor">
    <cofactor evidence="1">
        <name>Mg(2+)</name>
        <dbReference type="ChEBI" id="CHEBI:18420"/>
    </cofactor>
</comment>